<keyword evidence="3" id="KW-0997">Cell inner membrane</keyword>
<dbReference type="Pfam" id="PF13624">
    <property type="entry name" value="SurA_N_3"/>
    <property type="match status" value="1"/>
</dbReference>
<evidence type="ECO:0000256" key="7">
    <source>
        <dbReference type="ARBA" id="ARBA00023186"/>
    </source>
</evidence>
<evidence type="ECO:0000256" key="5">
    <source>
        <dbReference type="ARBA" id="ARBA00022989"/>
    </source>
</evidence>
<evidence type="ECO:0000313" key="13">
    <source>
        <dbReference type="EMBL" id="VAW83576.1"/>
    </source>
</evidence>
<dbReference type="Gene3D" id="3.10.50.40">
    <property type="match status" value="1"/>
</dbReference>
<evidence type="ECO:0000256" key="4">
    <source>
        <dbReference type="ARBA" id="ARBA00022692"/>
    </source>
</evidence>
<accession>A0A3B0ZSH8</accession>
<keyword evidence="13" id="KW-0413">Isomerase</keyword>
<feature type="transmembrane region" description="Helical" evidence="11">
    <location>
        <begin position="12"/>
        <end position="31"/>
    </location>
</feature>
<keyword evidence="5 11" id="KW-1133">Transmembrane helix</keyword>
<dbReference type="PANTHER" id="PTHR47529:SF1">
    <property type="entry name" value="PERIPLASMIC CHAPERONE PPID"/>
    <property type="match status" value="1"/>
</dbReference>
<evidence type="ECO:0000259" key="12">
    <source>
        <dbReference type="PROSITE" id="PS50198"/>
    </source>
</evidence>
<dbReference type="InterPro" id="IPR046357">
    <property type="entry name" value="PPIase_dom_sf"/>
</dbReference>
<keyword evidence="6 11" id="KW-0472">Membrane</keyword>
<dbReference type="Gene3D" id="1.10.8.1040">
    <property type="match status" value="1"/>
</dbReference>
<dbReference type="Pfam" id="PF13616">
    <property type="entry name" value="Rotamase_3"/>
    <property type="match status" value="1"/>
</dbReference>
<comment type="subcellular location">
    <subcellularLocation>
        <location evidence="1">Cell inner membrane</location>
        <topology evidence="1">Single-pass type II membrane protein</topology>
        <orientation evidence="1">Periplasmic side</orientation>
    </subcellularLocation>
</comment>
<dbReference type="SUPFAM" id="SSF54534">
    <property type="entry name" value="FKBP-like"/>
    <property type="match status" value="1"/>
</dbReference>
<dbReference type="InterPro" id="IPR027304">
    <property type="entry name" value="Trigger_fact/SurA_dom_sf"/>
</dbReference>
<dbReference type="SUPFAM" id="SSF109998">
    <property type="entry name" value="Triger factor/SurA peptide-binding domain-like"/>
    <property type="match status" value="1"/>
</dbReference>
<evidence type="ECO:0000256" key="6">
    <source>
        <dbReference type="ARBA" id="ARBA00023136"/>
    </source>
</evidence>
<sequence length="637" mass="72073">MLMQAIRDRAQSWIAWVIVSLLIVVFAFWGISSYLEPDSNASVATVNGVDIKYNQFQHEYDLKRSQLMSQFGGNISPEMLESLGIKDQVLQQLVDEEIQYQTLGDRGFRVGDQQLFNMIAQFPEFQVDGIFDRARYEQMLGSIRSTPVIWEYQQRRALLLEQPARGVASTVLVSKVGLSHMVKVRDQERSVGYVVLSAKDYEDKVTVEEAEIKTYYDSNLERYKNPEQVSVEYVELSADDLKKNIAVDEGELLMRYQAQEENYAVEERRQASHILVEVDPDGDESEKAAAKSKAEAILSRLENGESFEDLAAAESDDPLSAKKGGDLGFFESAFMDKSFVKATYALEKGQMSGVVRSGFGFHIIKLTDIEPRRVKPFADVRSMLEDEYLNEKAEDFYYDQIEQLETLAYENPESLSVVSDILGLEIKTSELFSRDFGSGIAQEDKVRAAAFGDDVMENKNNSEAVELGANKILVLRVKEHNTESTKKLDEVRAQVKRTLKRDKARNAVQVFGDELLKQAQSGADVGELLVEDELEWDKPGFIGRQYTDMDNGLVSAIFKTVKPKAEESVYGTYQLTSGDYALYAIYGVQDGDIKSLKEEDRKSMVEGQTQMRGVLDYRSMLEGWKKSADVQTYPDRL</sequence>
<evidence type="ECO:0000256" key="10">
    <source>
        <dbReference type="ARBA" id="ARBA00042775"/>
    </source>
</evidence>
<gene>
    <name evidence="13" type="ORF">MNBD_GAMMA16-2101</name>
</gene>
<dbReference type="EMBL" id="UOFO01000010">
    <property type="protein sequence ID" value="VAW83576.1"/>
    <property type="molecule type" value="Genomic_DNA"/>
</dbReference>
<dbReference type="GO" id="GO:0005886">
    <property type="term" value="C:plasma membrane"/>
    <property type="evidence" value="ECO:0007669"/>
    <property type="project" value="UniProtKB-SubCell"/>
</dbReference>
<evidence type="ECO:0000256" key="1">
    <source>
        <dbReference type="ARBA" id="ARBA00004382"/>
    </source>
</evidence>
<comment type="similarity">
    <text evidence="8">Belongs to the PpiD chaperone family.</text>
</comment>
<dbReference type="AlphaFoldDB" id="A0A3B0ZSH8"/>
<dbReference type="PROSITE" id="PS01096">
    <property type="entry name" value="PPIC_PPIASE_1"/>
    <property type="match status" value="1"/>
</dbReference>
<proteinExistence type="inferred from homology"/>
<evidence type="ECO:0000256" key="9">
    <source>
        <dbReference type="ARBA" id="ARBA00040743"/>
    </source>
</evidence>
<dbReference type="InterPro" id="IPR023058">
    <property type="entry name" value="PPIase_PpiC_CS"/>
</dbReference>
<evidence type="ECO:0000256" key="8">
    <source>
        <dbReference type="ARBA" id="ARBA00038408"/>
    </source>
</evidence>
<reference evidence="13" key="1">
    <citation type="submission" date="2018-06" db="EMBL/GenBank/DDBJ databases">
        <authorList>
            <person name="Zhirakovskaya E."/>
        </authorList>
    </citation>
    <scope>NUCLEOTIDE SEQUENCE</scope>
</reference>
<protein>
    <recommendedName>
        <fullName evidence="9">Periplasmic chaperone PpiD</fullName>
    </recommendedName>
    <alternativeName>
        <fullName evidence="10">Periplasmic folding chaperone</fullName>
    </alternativeName>
</protein>
<dbReference type="InterPro" id="IPR000297">
    <property type="entry name" value="PPIase_PpiC"/>
</dbReference>
<dbReference type="GO" id="GO:0003755">
    <property type="term" value="F:peptidyl-prolyl cis-trans isomerase activity"/>
    <property type="evidence" value="ECO:0007669"/>
    <property type="project" value="InterPro"/>
</dbReference>
<evidence type="ECO:0000256" key="11">
    <source>
        <dbReference type="SAM" id="Phobius"/>
    </source>
</evidence>
<dbReference type="InterPro" id="IPR052029">
    <property type="entry name" value="PpiD_chaperone"/>
</dbReference>
<evidence type="ECO:0000256" key="2">
    <source>
        <dbReference type="ARBA" id="ARBA00022475"/>
    </source>
</evidence>
<keyword evidence="4 11" id="KW-0812">Transmembrane</keyword>
<feature type="domain" description="PpiC" evidence="12">
    <location>
        <begin position="266"/>
        <end position="368"/>
    </location>
</feature>
<name>A0A3B0ZSH8_9ZZZZ</name>
<keyword evidence="2" id="KW-1003">Cell membrane</keyword>
<dbReference type="PANTHER" id="PTHR47529">
    <property type="entry name" value="PEPTIDYL-PROLYL CIS-TRANS ISOMERASE D"/>
    <property type="match status" value="1"/>
</dbReference>
<evidence type="ECO:0000256" key="3">
    <source>
        <dbReference type="ARBA" id="ARBA00022519"/>
    </source>
</evidence>
<organism evidence="13">
    <name type="scientific">hydrothermal vent metagenome</name>
    <dbReference type="NCBI Taxonomy" id="652676"/>
    <lineage>
        <taxon>unclassified sequences</taxon>
        <taxon>metagenomes</taxon>
        <taxon>ecological metagenomes</taxon>
    </lineage>
</organism>
<dbReference type="PROSITE" id="PS50198">
    <property type="entry name" value="PPIC_PPIASE_2"/>
    <property type="match status" value="1"/>
</dbReference>
<keyword evidence="7" id="KW-0143">Chaperone</keyword>